<dbReference type="RefSeq" id="WP_305748496.1">
    <property type="nucleotide sequence ID" value="NZ_JAUZEE010000002.1"/>
</dbReference>
<comment type="caution">
    <text evidence="1">The sequence shown here is derived from an EMBL/GenBank/DDBJ whole genome shotgun (WGS) entry which is preliminary data.</text>
</comment>
<sequence>MAITTLDQYIGASKQSVQYVKTASRTTIAAAWFSLFELAGSPGAGTLAGTSTTTGVVPTDTTAGFPLLNFTTGSGYISSVDFSGSVAARIRVYDCLWKGGAYAFNASTTGQTPTSYSTRVPGGTDYTGTQIWVETVTAFTGNQTFNVTYTNQDGTTGKTTGAVGIGAAPTLGRMWQLPLAAGDVGVQGVTGVVGATGTAGTANILVLRPLWTGRVRIANDGDIHGLDKTGMNEIFPTSALFVAIAPDGTSSGIPELSIEVANG</sequence>
<gene>
    <name evidence="1" type="ORF">Q8X39_04785</name>
</gene>
<dbReference type="Proteomes" id="UP001235760">
    <property type="component" value="Unassembled WGS sequence"/>
</dbReference>
<organism evidence="1 2">
    <name type="scientific">Leptothrix discophora</name>
    <dbReference type="NCBI Taxonomy" id="89"/>
    <lineage>
        <taxon>Bacteria</taxon>
        <taxon>Pseudomonadati</taxon>
        <taxon>Pseudomonadota</taxon>
        <taxon>Betaproteobacteria</taxon>
        <taxon>Burkholderiales</taxon>
        <taxon>Sphaerotilaceae</taxon>
        <taxon>Leptothrix</taxon>
    </lineage>
</organism>
<accession>A0ABT9G0I5</accession>
<evidence type="ECO:0000313" key="1">
    <source>
        <dbReference type="EMBL" id="MDP4299940.1"/>
    </source>
</evidence>
<dbReference type="EMBL" id="JAUZEE010000002">
    <property type="protein sequence ID" value="MDP4299940.1"/>
    <property type="molecule type" value="Genomic_DNA"/>
</dbReference>
<reference evidence="1 2" key="1">
    <citation type="submission" date="2023-08" db="EMBL/GenBank/DDBJ databases">
        <authorList>
            <person name="Roldan D.M."/>
            <person name="Menes R.J."/>
        </authorList>
    </citation>
    <scope>NUCLEOTIDE SEQUENCE [LARGE SCALE GENOMIC DNA]</scope>
    <source>
        <strain evidence="1 2">CCM 2812</strain>
    </source>
</reference>
<protein>
    <recommendedName>
        <fullName evidence="3">Minor tail protein</fullName>
    </recommendedName>
</protein>
<evidence type="ECO:0008006" key="3">
    <source>
        <dbReference type="Google" id="ProtNLM"/>
    </source>
</evidence>
<keyword evidence="2" id="KW-1185">Reference proteome</keyword>
<proteinExistence type="predicted"/>
<evidence type="ECO:0000313" key="2">
    <source>
        <dbReference type="Proteomes" id="UP001235760"/>
    </source>
</evidence>
<name>A0ABT9G0I5_LEPDI</name>